<evidence type="ECO:0000256" key="3">
    <source>
        <dbReference type="ARBA" id="ARBA00022729"/>
    </source>
</evidence>
<evidence type="ECO:0000313" key="7">
    <source>
        <dbReference type="Proteomes" id="UP000502677"/>
    </source>
</evidence>
<proteinExistence type="predicted"/>
<dbReference type="EMBL" id="CP049863">
    <property type="protein sequence ID" value="QIK63292.1"/>
    <property type="molecule type" value="Genomic_DNA"/>
</dbReference>
<evidence type="ECO:0000256" key="2">
    <source>
        <dbReference type="ARBA" id="ARBA00022525"/>
    </source>
</evidence>
<name>A0A6G7XFK9_9MICO</name>
<keyword evidence="2" id="KW-0964">Secreted</keyword>
<dbReference type="Pfam" id="PF17210">
    <property type="entry name" value="SdrD_B"/>
    <property type="match status" value="1"/>
</dbReference>
<keyword evidence="4" id="KW-0812">Transmembrane</keyword>
<dbReference type="RefSeq" id="WP_166291232.1">
    <property type="nucleotide sequence ID" value="NZ_CP049863.1"/>
</dbReference>
<keyword evidence="7" id="KW-1185">Reference proteome</keyword>
<gene>
    <name evidence="6" type="ORF">G7068_08835</name>
</gene>
<dbReference type="InterPro" id="IPR033764">
    <property type="entry name" value="Sdr_B"/>
</dbReference>
<keyword evidence="4" id="KW-0472">Membrane</keyword>
<organism evidence="6 7">
    <name type="scientific">Leucobacter viscericola</name>
    <dbReference type="NCBI Taxonomy" id="2714935"/>
    <lineage>
        <taxon>Bacteria</taxon>
        <taxon>Bacillati</taxon>
        <taxon>Actinomycetota</taxon>
        <taxon>Actinomycetes</taxon>
        <taxon>Micrococcales</taxon>
        <taxon>Microbacteriaceae</taxon>
        <taxon>Leucobacter</taxon>
    </lineage>
</organism>
<reference evidence="6 7" key="1">
    <citation type="submission" date="2020-03" db="EMBL/GenBank/DDBJ databases">
        <title>Leucobacter sp. nov., isolated from beetles.</title>
        <authorList>
            <person name="Hyun D.-W."/>
            <person name="Bae J.-W."/>
        </authorList>
    </citation>
    <scope>NUCLEOTIDE SEQUENCE [LARGE SCALE GENOMIC DNA]</scope>
    <source>
        <strain evidence="6 7">HDW9C</strain>
    </source>
</reference>
<feature type="transmembrane region" description="Helical" evidence="4">
    <location>
        <begin position="2053"/>
        <end position="2074"/>
    </location>
</feature>
<feature type="domain" description="SD-repeat containing protein B" evidence="5">
    <location>
        <begin position="1105"/>
        <end position="1161"/>
    </location>
</feature>
<sequence length="2087" mass="212754">MSNTVKQKLVTARRRDAGTAGRFGITQKPWAALAAVLVGLLAFSGLTASPALADPGDLGLSVKNGGVTTVSAFTDTVPFEVQISLPSGTALKPGAVTKLVLDRSLKRTNNGPLPVGATAHSWDEQSNTYTVTWGALVSGSVYSATVNAIPSATATLAETFQATATTTGVTTDNAPITQTVSSAPITATGTTIPATLTQPLPGQWTAPAPTFTLNPGVSSTGWPQMLQAAGAKTAFRNLQVSTQWGVQSGTDNLLPRSWVNTGPQMVNEGVFVNRTVLQDDASARTFAYGAFGWPSTSALMQFTVTVPVGAAPGTYSVPFQVLDDADASGATKTIVSSSALKVVVPEPAATNVAYVATQGATQAVAGEPFDWVQRIGISAITPPVKNFTVISKTPAGAIPRGFTSNYIDGTGGVATLKSVEYTTDASVTESSSWQTLPLSGGLSGQITLADPSVITGFRYVLNDFGIAINRDAGGASISFQADPGLAEGATLRFDTPSVTYRDAVVGDITMTPNTGFGKTVTIVAESATPSQIESTDTPVGNGAVSFDRTYANGKTLSARLFLGSDGVKAFKQPYIFFVTPKGMAASNLNPSICGPMAWANQSDGCSRGFVETYPTVAANTGSIPLSDGSTLNYVRITSGQLGYGAVGFQQLLTSPNLKLNTMLAGTQKVLVGMGSLSQDAFTVNAARTKADYSKKSLSAAASYGAYSGLSSEIHTALQGLGITTDNAMMGEKTFTVSPSTSVGSVTSIKGSEDAAAIVQGAGTATARPGGSVSYKVDVSNTGSQTYKDFQFIDVLPANGDKYTLNSAVSRGSAFDVNLSGNVQVLVNGAPSSGATVEYTTSTTPARFDAAGADIAGDAWTPYTGTATGAKALRVTLASGVNFNPGDKITLSFDATVPASAPRDGSTAKNTIAYRFQVGAGVWAAAETPSVPVKSSAPAGDTQLSGLAFLDLNGDGIQNAGEPGLNGSGVALQLYKMVSGSPVAVGSPVTPNLDAGTDGVFSFIGLDPNLSYRVKPVSSNSNVTFTSSALDADGFLKYVQITDAAVNGSENTTQYVGSSSYLIGDQVGAKKWIKDLRLPLVAKTTVSGSLQLTDTVNTPLTAGTGSAAAPYVKDYTVKLMKGATQVATTTTNESGAYTFTGIAGLTPGDYSVVFTSPSGRKLVASPLNNTSVFSGATTPAVDGVYKLTNMQPGTGATGVSVYYTDTDAPVASVAAFTGGVTVGSARYNPASATLSGTDVGTFIKSYAWQVLDASSTVVASGNAAATGAADTPAVTIPGSLADGAYTLAVAATDLVGNVSAVKYTAFSVDKTAPAVASTATSVTYAKGSPAAPTTAAGWIALYGVTASDAGSGMPAGGGITVDSSAVKTGTAGTYTLKFTATDAAGNATASYNVSYVVAYVGDPTISLGSNAAFFEMGTTQPANDAAVKALFGGVTTGTSGGATVASVAVDASAVNYAVAGPYAVVFTVTDSLGYTASVTGTLTVRDTIKPTIASTSTALTFHEGDAQVSDEAGWIAAFGATAADSGSGLASLTADASAVNYATAGTYLVVFTATDNAGNTQTKSVTYTVAFAGAPAITLGNDPVVYEMGDTKPASKADWIALFDAKATTAAGTTLKSLTVDSTAVDFNTLSMTGYNVTFTATDSYDNTFTYTGKYVVQDTKKPSVTIGKDTAKHTQREPLTPMTTQDWLSLFDVTAQDTTGGSGIDADAWTVTEGVNYNAAGDYTIEFVAHDKAGNASAKQTATLTIQAPPTADSVAMKVAQNQTIVLDPNARTETTGSLKDLTASALGTPSAGGKVALDGKGGVTYTPAKDFFGQETVVITVTDDLSQTAEITYTFTVVKKGKVLPKLPEYFVPVDGTATIPTADVLGAVDVDGLTIDKVATPAGFHGKVKLDGDTLAFATDGTDWHGDESFTVTVKDELAQSVEVPVTLHVLMPTLTSDKANGYAASTEVTVTANGLVPGRQYSVELHSSPILLGKITADVNGSGQLTALIPSEAKAGNHEIVLLNDAAQTRGAVKFEVLTKDQPPVIVPPTKPTVATAAWLSLTGGNGPGLALAIGLPLLLAAAGLFVVLWLRRKKRESDQEVTN</sequence>
<keyword evidence="3" id="KW-0732">Signal</keyword>
<dbReference type="Pfam" id="PF17963">
    <property type="entry name" value="Big_9"/>
    <property type="match status" value="1"/>
</dbReference>
<accession>A0A6G7XFK9</accession>
<comment type="subcellular location">
    <subcellularLocation>
        <location evidence="1">Secreted</location>
    </subcellularLocation>
</comment>
<dbReference type="InterPro" id="IPR013783">
    <property type="entry name" value="Ig-like_fold"/>
</dbReference>
<evidence type="ECO:0000313" key="6">
    <source>
        <dbReference type="EMBL" id="QIK63292.1"/>
    </source>
</evidence>
<dbReference type="GO" id="GO:0005576">
    <property type="term" value="C:extracellular region"/>
    <property type="evidence" value="ECO:0007669"/>
    <property type="project" value="UniProtKB-SubCell"/>
</dbReference>
<protein>
    <recommendedName>
        <fullName evidence="5">SD-repeat containing protein B domain-containing protein</fullName>
    </recommendedName>
</protein>
<keyword evidence="4" id="KW-1133">Transmembrane helix</keyword>
<dbReference type="GO" id="GO:0005975">
    <property type="term" value="P:carbohydrate metabolic process"/>
    <property type="evidence" value="ECO:0007669"/>
    <property type="project" value="UniProtKB-ARBA"/>
</dbReference>
<evidence type="ECO:0000256" key="1">
    <source>
        <dbReference type="ARBA" id="ARBA00004613"/>
    </source>
</evidence>
<dbReference type="SUPFAM" id="SSF117074">
    <property type="entry name" value="Hypothetical protein PA1324"/>
    <property type="match status" value="2"/>
</dbReference>
<evidence type="ECO:0000256" key="4">
    <source>
        <dbReference type="SAM" id="Phobius"/>
    </source>
</evidence>
<dbReference type="Proteomes" id="UP000502677">
    <property type="component" value="Chromosome"/>
</dbReference>
<dbReference type="KEGG" id="lvi:G7068_08835"/>
<dbReference type="Gene3D" id="2.60.40.10">
    <property type="entry name" value="Immunoglobulins"/>
    <property type="match status" value="5"/>
</dbReference>
<evidence type="ECO:0000259" key="5">
    <source>
        <dbReference type="Pfam" id="PF17210"/>
    </source>
</evidence>